<dbReference type="Pfam" id="PF09445">
    <property type="entry name" value="Methyltransf_15"/>
    <property type="match status" value="1"/>
</dbReference>
<dbReference type="SUPFAM" id="SSF53335">
    <property type="entry name" value="S-adenosyl-L-methionine-dependent methyltransferases"/>
    <property type="match status" value="1"/>
</dbReference>
<reference evidence="1" key="1">
    <citation type="journal article" date="2020" name="Nature">
        <title>Giant virus diversity and host interactions through global metagenomics.</title>
        <authorList>
            <person name="Schulz F."/>
            <person name="Roux S."/>
            <person name="Paez-Espino D."/>
            <person name="Jungbluth S."/>
            <person name="Walsh D.A."/>
            <person name="Denef V.J."/>
            <person name="McMahon K.D."/>
            <person name="Konstantinidis K.T."/>
            <person name="Eloe-Fadrosh E.A."/>
            <person name="Kyrpides N.C."/>
            <person name="Woyke T."/>
        </authorList>
    </citation>
    <scope>NUCLEOTIDE SEQUENCE</scope>
    <source>
        <strain evidence="1">GVMAG-M-3300023179-103</strain>
    </source>
</reference>
<name>A0A6C0DZT3_9ZZZZ</name>
<dbReference type="GO" id="GO:0003676">
    <property type="term" value="F:nucleic acid binding"/>
    <property type="evidence" value="ECO:0007669"/>
    <property type="project" value="InterPro"/>
</dbReference>
<dbReference type="AlphaFoldDB" id="A0A6C0DZT3"/>
<dbReference type="Gene3D" id="3.40.50.150">
    <property type="entry name" value="Vaccinia Virus protein VP39"/>
    <property type="match status" value="1"/>
</dbReference>
<evidence type="ECO:0000313" key="1">
    <source>
        <dbReference type="EMBL" id="QHT21823.1"/>
    </source>
</evidence>
<organism evidence="1">
    <name type="scientific">viral metagenome</name>
    <dbReference type="NCBI Taxonomy" id="1070528"/>
    <lineage>
        <taxon>unclassified sequences</taxon>
        <taxon>metagenomes</taxon>
        <taxon>organismal metagenomes</taxon>
    </lineage>
</organism>
<sequence length="327" mass="37860">MCDFERKLNIYFRKIHKYRLQSGGLICDKCGKHKEEIEGASAVGSVCNCVIDKGNSVTEIIYNKDFDKKLIIGLDGVEEIYKPFLKFVYGDKIFANTSENVKNRFNTPPEARKKTIEVMTNILSKSGNLKQLHILDANANIGMDSVEFCKHFDRVSSIEYYESYAKALAYNLKDFKNKTVYWGSCLDFIKDKKLCENIDVIYFDPPWGGKYYRDKTDLCGVYDDEKKLVQIDSIINKCFQDYPNIKAIFAKLPIHGSGSAIERDKIDIKITKQLKTISSKEIKFIDNYENILVKKKEEIKHSDVPIIQYTNEKGNKYSYFLYAFVRI</sequence>
<dbReference type="PROSITE" id="PS00092">
    <property type="entry name" value="N6_MTASE"/>
    <property type="match status" value="1"/>
</dbReference>
<dbReference type="InterPro" id="IPR002052">
    <property type="entry name" value="DNA_methylase_N6_adenine_CS"/>
</dbReference>
<proteinExistence type="predicted"/>
<dbReference type="InterPro" id="IPR019012">
    <property type="entry name" value="RNA_cap_Gua-N2-MeTrfase"/>
</dbReference>
<accession>A0A6C0DZT3</accession>
<evidence type="ECO:0008006" key="2">
    <source>
        <dbReference type="Google" id="ProtNLM"/>
    </source>
</evidence>
<protein>
    <recommendedName>
        <fullName evidence="2">Methyltransferase</fullName>
    </recommendedName>
</protein>
<dbReference type="GO" id="GO:0036261">
    <property type="term" value="P:7-methylguanosine cap hypermethylation"/>
    <property type="evidence" value="ECO:0007669"/>
    <property type="project" value="InterPro"/>
</dbReference>
<dbReference type="GO" id="GO:0008168">
    <property type="term" value="F:methyltransferase activity"/>
    <property type="evidence" value="ECO:0007669"/>
    <property type="project" value="InterPro"/>
</dbReference>
<dbReference type="InterPro" id="IPR029063">
    <property type="entry name" value="SAM-dependent_MTases_sf"/>
</dbReference>
<dbReference type="EMBL" id="MN739697">
    <property type="protein sequence ID" value="QHT21823.1"/>
    <property type="molecule type" value="Genomic_DNA"/>
</dbReference>